<dbReference type="EMBL" id="QZWG01000016">
    <property type="protein sequence ID" value="RZB60607.1"/>
    <property type="molecule type" value="Genomic_DNA"/>
</dbReference>
<evidence type="ECO:0000313" key="10">
    <source>
        <dbReference type="Proteomes" id="UP000289340"/>
    </source>
</evidence>
<evidence type="ECO:0000256" key="1">
    <source>
        <dbReference type="ARBA" id="ARBA00000382"/>
    </source>
</evidence>
<comment type="catalytic activity">
    <reaction evidence="1">
        <text>Hydrolysis of (1-&gt;3)-beta-D-glucosidic linkages in (1-&gt;3)-beta-D-glucans.</text>
        <dbReference type="EC" id="3.2.1.39"/>
    </reaction>
</comment>
<evidence type="ECO:0000256" key="6">
    <source>
        <dbReference type="ARBA" id="ARBA00033335"/>
    </source>
</evidence>
<keyword evidence="5 9" id="KW-0326">Glycosidase</keyword>
<accession>A0A445GH95</accession>
<dbReference type="GO" id="GO:0042973">
    <property type="term" value="F:glucan endo-1,3-beta-D-glucosidase activity"/>
    <property type="evidence" value="ECO:0007669"/>
    <property type="project" value="UniProtKB-EC"/>
</dbReference>
<dbReference type="EC" id="3.2.1.39" evidence="3"/>
<dbReference type="SUPFAM" id="SSF51445">
    <property type="entry name" value="(Trans)glycosidases"/>
    <property type="match status" value="1"/>
</dbReference>
<protein>
    <recommendedName>
        <fullName evidence="3">glucan endo-1,3-beta-D-glucosidase</fullName>
        <ecNumber evidence="3">3.2.1.39</ecNumber>
    </recommendedName>
    <alternativeName>
        <fullName evidence="6">(1-&gt;3)-beta-glucan endohydrolase</fullName>
    </alternativeName>
    <alternativeName>
        <fullName evidence="7">Beta-1,3-endoglucanase</fullName>
    </alternativeName>
</protein>
<comment type="similarity">
    <text evidence="2 8">Belongs to the glycosyl hydrolase 17 family.</text>
</comment>
<evidence type="ECO:0000256" key="2">
    <source>
        <dbReference type="ARBA" id="ARBA00008773"/>
    </source>
</evidence>
<evidence type="ECO:0000256" key="4">
    <source>
        <dbReference type="ARBA" id="ARBA00022801"/>
    </source>
</evidence>
<proteinExistence type="inferred from homology"/>
<dbReference type="InterPro" id="IPR044965">
    <property type="entry name" value="Glyco_hydro_17_plant"/>
</dbReference>
<dbReference type="AlphaFoldDB" id="A0A445GH95"/>
<reference evidence="9 10" key="1">
    <citation type="submission" date="2018-09" db="EMBL/GenBank/DDBJ databases">
        <title>A high-quality reference genome of wild soybean provides a powerful tool to mine soybean genomes.</title>
        <authorList>
            <person name="Xie M."/>
            <person name="Chung C.Y.L."/>
            <person name="Li M.-W."/>
            <person name="Wong F.-L."/>
            <person name="Chan T.-F."/>
            <person name="Lam H.-M."/>
        </authorList>
    </citation>
    <scope>NUCLEOTIDE SEQUENCE [LARGE SCALE GENOMIC DNA]</scope>
    <source>
        <strain evidence="10">cv. W05</strain>
        <tissue evidence="9">Hypocotyl of etiolated seedlings</tissue>
    </source>
</reference>
<evidence type="ECO:0000256" key="5">
    <source>
        <dbReference type="ARBA" id="ARBA00023295"/>
    </source>
</evidence>
<evidence type="ECO:0000256" key="8">
    <source>
        <dbReference type="RuleBase" id="RU004335"/>
    </source>
</evidence>
<keyword evidence="4 9" id="KW-0378">Hydrolase</keyword>
<evidence type="ECO:0000256" key="7">
    <source>
        <dbReference type="ARBA" id="ARBA00033417"/>
    </source>
</evidence>
<evidence type="ECO:0000256" key="3">
    <source>
        <dbReference type="ARBA" id="ARBA00012780"/>
    </source>
</evidence>
<dbReference type="GO" id="GO:0005975">
    <property type="term" value="P:carbohydrate metabolic process"/>
    <property type="evidence" value="ECO:0007669"/>
    <property type="project" value="InterPro"/>
</dbReference>
<dbReference type="InterPro" id="IPR000490">
    <property type="entry name" value="Glyco_hydro_17"/>
</dbReference>
<dbReference type="Proteomes" id="UP000289340">
    <property type="component" value="Chromosome 16"/>
</dbReference>
<dbReference type="InterPro" id="IPR017853">
    <property type="entry name" value="GH"/>
</dbReference>
<comment type="caution">
    <text evidence="9">The sequence shown here is derived from an EMBL/GenBank/DDBJ whole genome shotgun (WGS) entry which is preliminary data.</text>
</comment>
<organism evidence="9 10">
    <name type="scientific">Glycine soja</name>
    <name type="common">Wild soybean</name>
    <dbReference type="NCBI Taxonomy" id="3848"/>
    <lineage>
        <taxon>Eukaryota</taxon>
        <taxon>Viridiplantae</taxon>
        <taxon>Streptophyta</taxon>
        <taxon>Embryophyta</taxon>
        <taxon>Tracheophyta</taxon>
        <taxon>Spermatophyta</taxon>
        <taxon>Magnoliopsida</taxon>
        <taxon>eudicotyledons</taxon>
        <taxon>Gunneridae</taxon>
        <taxon>Pentapetalae</taxon>
        <taxon>rosids</taxon>
        <taxon>fabids</taxon>
        <taxon>Fabales</taxon>
        <taxon>Fabaceae</taxon>
        <taxon>Papilionoideae</taxon>
        <taxon>50 kb inversion clade</taxon>
        <taxon>NPAAA clade</taxon>
        <taxon>indigoferoid/millettioid clade</taxon>
        <taxon>Phaseoleae</taxon>
        <taxon>Glycine</taxon>
        <taxon>Glycine subgen. Soja</taxon>
    </lineage>
</organism>
<dbReference type="Gene3D" id="3.20.20.80">
    <property type="entry name" value="Glycosidases"/>
    <property type="match status" value="3"/>
</dbReference>
<dbReference type="Pfam" id="PF00332">
    <property type="entry name" value="Glyco_hydro_17"/>
    <property type="match status" value="2"/>
</dbReference>
<dbReference type="PANTHER" id="PTHR32227">
    <property type="entry name" value="GLUCAN ENDO-1,3-BETA-GLUCOSIDASE BG1-RELATED-RELATED"/>
    <property type="match status" value="1"/>
</dbReference>
<keyword evidence="10" id="KW-1185">Reference proteome</keyword>
<evidence type="ECO:0000313" key="9">
    <source>
        <dbReference type="EMBL" id="RZB60607.1"/>
    </source>
</evidence>
<sequence>MCIYSPNEATLQALRGSNIELMMDVVGETLQSLTDPNVATDWSHFFPTCTLTSLMLMINKALVLPIYTLFTQQGTNNFGYQNLFDAMLDSKYTALEKMGAPNLEIVVSESGRSGTPKRPGRPIQTFLFVMLDENQKPGAKTERHFGLFNPDKSFKYEHTLN</sequence>
<gene>
    <name evidence="9" type="ORF">D0Y65_043390</name>
</gene>
<name>A0A445GH95_GLYSO</name>